<keyword evidence="1 4" id="KW-0489">Methyltransferase</keyword>
<dbReference type="PROSITE" id="PS51682">
    <property type="entry name" value="SAM_OMT_I"/>
    <property type="match status" value="1"/>
</dbReference>
<dbReference type="SUPFAM" id="SSF53335">
    <property type="entry name" value="S-adenosyl-L-methionine-dependent methyltransferases"/>
    <property type="match status" value="1"/>
</dbReference>
<dbReference type="InterPro" id="IPR029063">
    <property type="entry name" value="SAM-dependent_MTases_sf"/>
</dbReference>
<proteinExistence type="predicted"/>
<dbReference type="GO" id="GO:0008171">
    <property type="term" value="F:O-methyltransferase activity"/>
    <property type="evidence" value="ECO:0007669"/>
    <property type="project" value="InterPro"/>
</dbReference>
<dbReference type="PANTHER" id="PTHR10509:SF14">
    <property type="entry name" value="CAFFEOYL-COA O-METHYLTRANSFERASE 3-RELATED"/>
    <property type="match status" value="1"/>
</dbReference>
<dbReference type="AlphaFoldDB" id="A0A1T4MJV0"/>
<evidence type="ECO:0000256" key="2">
    <source>
        <dbReference type="ARBA" id="ARBA00022679"/>
    </source>
</evidence>
<keyword evidence="3" id="KW-0949">S-adenosyl-L-methionine</keyword>
<dbReference type="GO" id="GO:0032259">
    <property type="term" value="P:methylation"/>
    <property type="evidence" value="ECO:0007669"/>
    <property type="project" value="UniProtKB-KW"/>
</dbReference>
<organism evidence="4 5">
    <name type="scientific">Eubacterium ruminantium</name>
    <dbReference type="NCBI Taxonomy" id="42322"/>
    <lineage>
        <taxon>Bacteria</taxon>
        <taxon>Bacillati</taxon>
        <taxon>Bacillota</taxon>
        <taxon>Clostridia</taxon>
        <taxon>Eubacteriales</taxon>
        <taxon>Eubacteriaceae</taxon>
        <taxon>Eubacterium</taxon>
    </lineage>
</organism>
<protein>
    <submittedName>
        <fullName evidence="4">Predicted O-methyltransferase YrrM</fullName>
    </submittedName>
</protein>
<dbReference type="Proteomes" id="UP000189857">
    <property type="component" value="Unassembled WGS sequence"/>
</dbReference>
<dbReference type="PANTHER" id="PTHR10509">
    <property type="entry name" value="O-METHYLTRANSFERASE-RELATED"/>
    <property type="match status" value="1"/>
</dbReference>
<dbReference type="RefSeq" id="WP_159444095.1">
    <property type="nucleotide sequence ID" value="NZ_FMTO01000006.1"/>
</dbReference>
<name>A0A1T4MJV0_9FIRM</name>
<evidence type="ECO:0000256" key="3">
    <source>
        <dbReference type="ARBA" id="ARBA00022691"/>
    </source>
</evidence>
<reference evidence="4 5" key="1">
    <citation type="submission" date="2017-02" db="EMBL/GenBank/DDBJ databases">
        <authorList>
            <person name="Peterson S.W."/>
        </authorList>
    </citation>
    <scope>NUCLEOTIDE SEQUENCE [LARGE SCALE GENOMIC DNA]</scope>
    <source>
        <strain evidence="4 5">ATCC 17233</strain>
    </source>
</reference>
<dbReference type="GO" id="GO:0008757">
    <property type="term" value="F:S-adenosylmethionine-dependent methyltransferase activity"/>
    <property type="evidence" value="ECO:0007669"/>
    <property type="project" value="TreeGrafter"/>
</dbReference>
<evidence type="ECO:0000256" key="1">
    <source>
        <dbReference type="ARBA" id="ARBA00022603"/>
    </source>
</evidence>
<sequence>MDYSRVNSFLESFISDDEGKLNDIYLDARARGIPVIRKNTKELLKLLILMSGPEKILEVGAAVGYSALYMDSVSKGRGISPKIVTIELEEERADEAEENFRKVLGIETKNIRDTMEECCTSGGDALENYGSTSDDKLNNNITLLRGDAYEVMKKMDVQNYGTFDMIFIDAAKAQYKNYMEEAIRLSHKGTIIITDNILLDGEIIESHFLVEKRDRTVHDKMREFLKNIKNDERLSTVLLSVGDGMSVSIVN</sequence>
<evidence type="ECO:0000313" key="4">
    <source>
        <dbReference type="EMBL" id="SJZ67141.1"/>
    </source>
</evidence>
<dbReference type="EMBL" id="FUXA01000007">
    <property type="protein sequence ID" value="SJZ67141.1"/>
    <property type="molecule type" value="Genomic_DNA"/>
</dbReference>
<dbReference type="InterPro" id="IPR002935">
    <property type="entry name" value="SAM_O-MeTrfase"/>
</dbReference>
<keyword evidence="2 4" id="KW-0808">Transferase</keyword>
<dbReference type="InterPro" id="IPR050362">
    <property type="entry name" value="Cation-dep_OMT"/>
</dbReference>
<keyword evidence="5" id="KW-1185">Reference proteome</keyword>
<evidence type="ECO:0000313" key="5">
    <source>
        <dbReference type="Proteomes" id="UP000189857"/>
    </source>
</evidence>
<dbReference type="Gene3D" id="3.40.50.150">
    <property type="entry name" value="Vaccinia Virus protein VP39"/>
    <property type="match status" value="1"/>
</dbReference>
<gene>
    <name evidence="4" type="ORF">SAMN02745110_01255</name>
</gene>
<dbReference type="Pfam" id="PF01596">
    <property type="entry name" value="Methyltransf_3"/>
    <property type="match status" value="1"/>
</dbReference>
<accession>A0A1T4MJV0</accession>